<accession>A0A2A9NTM0</accession>
<dbReference type="InterPro" id="IPR015943">
    <property type="entry name" value="WD40/YVTN_repeat-like_dom_sf"/>
</dbReference>
<dbReference type="InterPro" id="IPR001680">
    <property type="entry name" value="WD40_rpt"/>
</dbReference>
<dbReference type="InterPro" id="IPR036322">
    <property type="entry name" value="WD40_repeat_dom_sf"/>
</dbReference>
<dbReference type="Proteomes" id="UP000242287">
    <property type="component" value="Unassembled WGS sequence"/>
</dbReference>
<dbReference type="OrthoDB" id="2288928at2759"/>
<keyword evidence="2 6" id="KW-0853">WD repeat</keyword>
<dbReference type="AlphaFoldDB" id="A0A2A9NTM0"/>
<evidence type="ECO:0000256" key="4">
    <source>
        <dbReference type="ARBA" id="ARBA00039238"/>
    </source>
</evidence>
<evidence type="ECO:0000313" key="9">
    <source>
        <dbReference type="Proteomes" id="UP000242287"/>
    </source>
</evidence>
<evidence type="ECO:0000313" key="8">
    <source>
        <dbReference type="EMBL" id="PFH53438.1"/>
    </source>
</evidence>
<dbReference type="EMBL" id="KZ301973">
    <property type="protein sequence ID" value="PFH53438.1"/>
    <property type="molecule type" value="Genomic_DNA"/>
</dbReference>
<evidence type="ECO:0000256" key="6">
    <source>
        <dbReference type="PROSITE-ProRule" id="PRU00221"/>
    </source>
</evidence>
<comment type="similarity">
    <text evidence="1">Belongs to the WD repeat WDR55 family.</text>
</comment>
<dbReference type="InterPro" id="IPR050505">
    <property type="entry name" value="WDR55/POC1"/>
</dbReference>
<dbReference type="PROSITE" id="PS50082">
    <property type="entry name" value="WD_REPEATS_2"/>
    <property type="match status" value="1"/>
</dbReference>
<protein>
    <recommendedName>
        <fullName evidence="4">WD repeat-containing protein JIP5</fullName>
    </recommendedName>
    <alternativeName>
        <fullName evidence="5">WD repeat-containing protein jip5</fullName>
    </alternativeName>
</protein>
<dbReference type="Pfam" id="PF00400">
    <property type="entry name" value="WD40"/>
    <property type="match status" value="1"/>
</dbReference>
<feature type="compositionally biased region" description="Acidic residues" evidence="7">
    <location>
        <begin position="264"/>
        <end position="280"/>
    </location>
</feature>
<evidence type="ECO:0000256" key="7">
    <source>
        <dbReference type="SAM" id="MobiDB-lite"/>
    </source>
</evidence>
<evidence type="ECO:0000256" key="2">
    <source>
        <dbReference type="ARBA" id="ARBA00022574"/>
    </source>
</evidence>
<gene>
    <name evidence="8" type="ORF">AMATHDRAFT_54468</name>
</gene>
<dbReference type="STRING" id="703135.A0A2A9NTM0"/>
<keyword evidence="3" id="KW-0677">Repeat</keyword>
<feature type="repeat" description="WD" evidence="6">
    <location>
        <begin position="1"/>
        <end position="27"/>
    </location>
</feature>
<dbReference type="SUPFAM" id="SSF50978">
    <property type="entry name" value="WD40 repeat-like"/>
    <property type="match status" value="1"/>
</dbReference>
<reference evidence="8 9" key="1">
    <citation type="submission" date="2014-02" db="EMBL/GenBank/DDBJ databases">
        <title>Transposable element dynamics among asymbiotic and ectomycorrhizal Amanita fungi.</title>
        <authorList>
            <consortium name="DOE Joint Genome Institute"/>
            <person name="Hess J."/>
            <person name="Skrede I."/>
            <person name="Wolfe B."/>
            <person name="LaButti K."/>
            <person name="Ohm R.A."/>
            <person name="Grigoriev I.V."/>
            <person name="Pringle A."/>
        </authorList>
    </citation>
    <scope>NUCLEOTIDE SEQUENCE [LARGE SCALE GENOMIC DNA]</scope>
    <source>
        <strain evidence="8 9">SKay4041</strain>
    </source>
</reference>
<dbReference type="SMART" id="SM00320">
    <property type="entry name" value="WD40"/>
    <property type="match status" value="1"/>
</dbReference>
<name>A0A2A9NTM0_9AGAR</name>
<feature type="compositionally biased region" description="Acidic residues" evidence="7">
    <location>
        <begin position="204"/>
        <end position="216"/>
    </location>
</feature>
<keyword evidence="9" id="KW-1185">Reference proteome</keyword>
<dbReference type="Gene3D" id="2.130.10.10">
    <property type="entry name" value="YVTN repeat-like/Quinoprotein amine dehydrogenase"/>
    <property type="match status" value="1"/>
</dbReference>
<evidence type="ECO:0000256" key="1">
    <source>
        <dbReference type="ARBA" id="ARBA00007625"/>
    </source>
</evidence>
<evidence type="ECO:0000256" key="3">
    <source>
        <dbReference type="ARBA" id="ARBA00022737"/>
    </source>
</evidence>
<dbReference type="PANTHER" id="PTHR44019">
    <property type="entry name" value="WD REPEAT-CONTAINING PROTEIN 55"/>
    <property type="match status" value="1"/>
</dbReference>
<dbReference type="PANTHER" id="PTHR44019:SF20">
    <property type="entry name" value="WD REPEAT-CONTAINING PROTEIN 55"/>
    <property type="match status" value="1"/>
</dbReference>
<organism evidence="8 9">
    <name type="scientific">Amanita thiersii Skay4041</name>
    <dbReference type="NCBI Taxonomy" id="703135"/>
    <lineage>
        <taxon>Eukaryota</taxon>
        <taxon>Fungi</taxon>
        <taxon>Dikarya</taxon>
        <taxon>Basidiomycota</taxon>
        <taxon>Agaricomycotina</taxon>
        <taxon>Agaricomycetes</taxon>
        <taxon>Agaricomycetidae</taxon>
        <taxon>Agaricales</taxon>
        <taxon>Pluteineae</taxon>
        <taxon>Amanitaceae</taxon>
        <taxon>Amanita</taxon>
    </lineage>
</organism>
<feature type="region of interest" description="Disordered" evidence="7">
    <location>
        <begin position="187"/>
        <end position="218"/>
    </location>
</feature>
<proteinExistence type="inferred from homology"/>
<evidence type="ECO:0000256" key="5">
    <source>
        <dbReference type="ARBA" id="ARBA00039514"/>
    </source>
</evidence>
<sequence length="333" mass="36454">MPSLFSTGDDDGVIKLWDPRQRDPLRTYTQHFDYITDFLWLDDKRHLVATSADGTLSVMDVKSKKQEPIVQSEDQEDELLSIVAIKGGTKVAVGTQLGILSIFNRNKGWADCVDRVPGHPLSIDALCNLPPNVPNVDASNTILTGSSDGFVRAVQLFPTKLLGVVTDHGEWPVERIAIGGGRGQLSLDRNSDGSVVKNRSSGIDGDDSPEEDEEENQGQRLWWVGSIGHEDTLRMSNLEAFFSRAKKTGASSSFNDEGALSNEVENEETEAEVGQDEEGDRCDTVDRAGNSGDDSDEPKPKKRKRKPGKDPLKVKRGKGKSGVVVDVTFFNDL</sequence>
<feature type="region of interest" description="Disordered" evidence="7">
    <location>
        <begin position="249"/>
        <end position="319"/>
    </location>
</feature>